<gene>
    <name evidence="11" type="ORF">BOKJ2_LOCUS9878</name>
</gene>
<dbReference type="PANTHER" id="PTHR11748:SF111">
    <property type="entry name" value="D-LACTATE DEHYDROGENASE, MITOCHONDRIAL-RELATED"/>
    <property type="match status" value="1"/>
</dbReference>
<evidence type="ECO:0000259" key="10">
    <source>
        <dbReference type="PROSITE" id="PS51387"/>
    </source>
</evidence>
<dbReference type="Pfam" id="PF01565">
    <property type="entry name" value="FAD_binding_4"/>
    <property type="match status" value="1"/>
</dbReference>
<dbReference type="FunFam" id="1.10.45.10:FF:000001">
    <property type="entry name" value="D-lactate dehydrogenase mitochondrial"/>
    <property type="match status" value="1"/>
</dbReference>
<dbReference type="PROSITE" id="PS51387">
    <property type="entry name" value="FAD_PCMH"/>
    <property type="match status" value="1"/>
</dbReference>
<dbReference type="EMBL" id="CAJFDH010000005">
    <property type="protein sequence ID" value="CAD5222907.1"/>
    <property type="molecule type" value="Genomic_DNA"/>
</dbReference>
<comment type="subcellular location">
    <subcellularLocation>
        <location evidence="2">Mitochondrion</location>
    </subcellularLocation>
</comment>
<keyword evidence="8" id="KW-0496">Mitochondrion</keyword>
<evidence type="ECO:0000256" key="5">
    <source>
        <dbReference type="ARBA" id="ARBA00022827"/>
    </source>
</evidence>
<dbReference type="GO" id="GO:0005739">
    <property type="term" value="C:mitochondrion"/>
    <property type="evidence" value="ECO:0007669"/>
    <property type="project" value="UniProtKB-SubCell"/>
</dbReference>
<dbReference type="InterPro" id="IPR016164">
    <property type="entry name" value="FAD-linked_Oxase-like_C"/>
</dbReference>
<dbReference type="FunFam" id="3.30.70.2740:FF:000001">
    <property type="entry name" value="D-lactate dehydrogenase mitochondrial"/>
    <property type="match status" value="1"/>
</dbReference>
<accession>A0A811L5F1</accession>
<evidence type="ECO:0000256" key="9">
    <source>
        <dbReference type="ARBA" id="ARBA00038897"/>
    </source>
</evidence>
<dbReference type="GO" id="GO:0071949">
    <property type="term" value="F:FAD binding"/>
    <property type="evidence" value="ECO:0007669"/>
    <property type="project" value="InterPro"/>
</dbReference>
<evidence type="ECO:0000256" key="1">
    <source>
        <dbReference type="ARBA" id="ARBA00001974"/>
    </source>
</evidence>
<dbReference type="AlphaFoldDB" id="A0A811L5F1"/>
<dbReference type="GO" id="GO:1903457">
    <property type="term" value="P:lactate catabolic process"/>
    <property type="evidence" value="ECO:0007669"/>
    <property type="project" value="TreeGrafter"/>
</dbReference>
<keyword evidence="6" id="KW-0809">Transit peptide</keyword>
<evidence type="ECO:0000256" key="4">
    <source>
        <dbReference type="ARBA" id="ARBA00022630"/>
    </source>
</evidence>
<dbReference type="InterPro" id="IPR016166">
    <property type="entry name" value="FAD-bd_PCMH"/>
</dbReference>
<dbReference type="GO" id="GO:0004458">
    <property type="term" value="F:D-lactate dehydrogenase (cytochrome) activity"/>
    <property type="evidence" value="ECO:0007669"/>
    <property type="project" value="UniProtKB-EC"/>
</dbReference>
<keyword evidence="4" id="KW-0285">Flavoprotein</keyword>
<reference evidence="11" key="1">
    <citation type="submission" date="2020-09" db="EMBL/GenBank/DDBJ databases">
        <authorList>
            <person name="Kikuchi T."/>
        </authorList>
    </citation>
    <scope>NUCLEOTIDE SEQUENCE</scope>
    <source>
        <strain evidence="11">SH1</strain>
    </source>
</reference>
<dbReference type="Proteomes" id="UP000614601">
    <property type="component" value="Unassembled WGS sequence"/>
</dbReference>
<keyword evidence="5" id="KW-0274">FAD</keyword>
<dbReference type="Gene3D" id="3.30.70.2740">
    <property type="match status" value="1"/>
</dbReference>
<dbReference type="InterPro" id="IPR016169">
    <property type="entry name" value="FAD-bd_PCMH_sub2"/>
</dbReference>
<evidence type="ECO:0000313" key="11">
    <source>
        <dbReference type="EMBL" id="CAD5222907.1"/>
    </source>
</evidence>
<keyword evidence="7" id="KW-0560">Oxidoreductase</keyword>
<protein>
    <recommendedName>
        <fullName evidence="9">D-lactate dehydrogenase (cytochrome)</fullName>
        <ecNumber evidence="9">1.1.2.4</ecNumber>
    </recommendedName>
</protein>
<dbReference type="InterPro" id="IPR006094">
    <property type="entry name" value="Oxid_FAD_bind_N"/>
</dbReference>
<dbReference type="FunFam" id="3.30.465.10:FF:000016">
    <property type="entry name" value="probable D-lactate dehydrogenase, mitochondrial"/>
    <property type="match status" value="1"/>
</dbReference>
<evidence type="ECO:0000313" key="12">
    <source>
        <dbReference type="Proteomes" id="UP000614601"/>
    </source>
</evidence>
<dbReference type="SUPFAM" id="SSF56176">
    <property type="entry name" value="FAD-binding/transporter-associated domain-like"/>
    <property type="match status" value="1"/>
</dbReference>
<comment type="cofactor">
    <cofactor evidence="1">
        <name>FAD</name>
        <dbReference type="ChEBI" id="CHEBI:57692"/>
    </cofactor>
</comment>
<dbReference type="EC" id="1.1.2.4" evidence="9"/>
<dbReference type="Gene3D" id="1.10.45.10">
    <property type="entry name" value="Vanillyl-alcohol Oxidase, Chain A, domain 4"/>
    <property type="match status" value="1"/>
</dbReference>
<evidence type="ECO:0000256" key="2">
    <source>
        <dbReference type="ARBA" id="ARBA00004173"/>
    </source>
</evidence>
<name>A0A811L5F1_9BILA</name>
<comment type="caution">
    <text evidence="11">The sequence shown here is derived from an EMBL/GenBank/DDBJ whole genome shotgun (WGS) entry which is preliminary data.</text>
</comment>
<dbReference type="GO" id="GO:0008720">
    <property type="term" value="F:D-lactate dehydrogenase (NAD+) activity"/>
    <property type="evidence" value="ECO:0007669"/>
    <property type="project" value="TreeGrafter"/>
</dbReference>
<evidence type="ECO:0000256" key="8">
    <source>
        <dbReference type="ARBA" id="ARBA00023128"/>
    </source>
</evidence>
<organism evidence="11 12">
    <name type="scientific">Bursaphelenchus okinawaensis</name>
    <dbReference type="NCBI Taxonomy" id="465554"/>
    <lineage>
        <taxon>Eukaryota</taxon>
        <taxon>Metazoa</taxon>
        <taxon>Ecdysozoa</taxon>
        <taxon>Nematoda</taxon>
        <taxon>Chromadorea</taxon>
        <taxon>Rhabditida</taxon>
        <taxon>Tylenchina</taxon>
        <taxon>Tylenchomorpha</taxon>
        <taxon>Aphelenchoidea</taxon>
        <taxon>Aphelenchoididae</taxon>
        <taxon>Bursaphelenchus</taxon>
    </lineage>
</organism>
<sequence>MRPIFDQKTVKNKCEEIQPKFEQLLGGSNVTSVHSKCQQFSCDEGHFTLSVPSLVLSPSSTDQVSAIVRLCNENRVPLVPRGTGTGLEGGAIPVAGGVVLEFSGMNNVLEVNEVDFDCTVQPGVSRLALNQRLRDSGLFFSVDPGADASVCGMVATSASGTTSLKYGTMKQNVKNLEVVLATGRILHTKGAGRRPWKSSAGYNLTELFIGSEGTLGVITEATVNLHPRPLAVGAVVCGFERLDDAVESVVQLRQMGLSLARLEFLDKAQMQNCIDYSKLDDMLPLPTIFLEFHCQTEEDVQGQIKLAEEICISNSSSNFNSSSSHDEIQKLWKARHNAYYATLANRPGAKGFTTDVCVPLSKLVQVLKETEVRLGQLGLNGAIVGHVGEGNFHCIIPTFEDNREEHTAVMQFSDWLVQTALAVGGTCTGEHGIGLGKKRYMADEFGSVGLDVMKLMKTSLDPNNILNPGKIFE</sequence>
<dbReference type="Gene3D" id="3.30.465.10">
    <property type="match status" value="1"/>
</dbReference>
<evidence type="ECO:0000256" key="3">
    <source>
        <dbReference type="ARBA" id="ARBA00008000"/>
    </source>
</evidence>
<dbReference type="Pfam" id="PF02913">
    <property type="entry name" value="FAD-oxidase_C"/>
    <property type="match status" value="1"/>
</dbReference>
<dbReference type="Proteomes" id="UP000783686">
    <property type="component" value="Unassembled WGS sequence"/>
</dbReference>
<dbReference type="InterPro" id="IPR036318">
    <property type="entry name" value="FAD-bd_PCMH-like_sf"/>
</dbReference>
<evidence type="ECO:0000256" key="7">
    <source>
        <dbReference type="ARBA" id="ARBA00023002"/>
    </source>
</evidence>
<dbReference type="InterPro" id="IPR016171">
    <property type="entry name" value="Vanillyl_alc_oxidase_C-sub2"/>
</dbReference>
<dbReference type="PANTHER" id="PTHR11748">
    <property type="entry name" value="D-LACTATE DEHYDROGENASE"/>
    <property type="match status" value="1"/>
</dbReference>
<proteinExistence type="inferred from homology"/>
<keyword evidence="12" id="KW-1185">Reference proteome</keyword>
<dbReference type="OrthoDB" id="5332616at2759"/>
<dbReference type="InterPro" id="IPR004113">
    <property type="entry name" value="FAD-bd_oxidored_4_C"/>
</dbReference>
<dbReference type="SUPFAM" id="SSF55103">
    <property type="entry name" value="FAD-linked oxidases, C-terminal domain"/>
    <property type="match status" value="1"/>
</dbReference>
<feature type="domain" description="FAD-binding PCMH-type" evidence="10">
    <location>
        <begin position="48"/>
        <end position="228"/>
    </location>
</feature>
<comment type="similarity">
    <text evidence="3">Belongs to the FAD-binding oxidoreductase/transferase type 4 family.</text>
</comment>
<evidence type="ECO:0000256" key="6">
    <source>
        <dbReference type="ARBA" id="ARBA00022946"/>
    </source>
</evidence>
<dbReference type="EMBL" id="CAJFCW020000005">
    <property type="protein sequence ID" value="CAG9116991.1"/>
    <property type="molecule type" value="Genomic_DNA"/>
</dbReference>